<protein>
    <submittedName>
        <fullName evidence="2">Membrane protein</fullName>
    </submittedName>
</protein>
<dbReference type="eggNOG" id="COG2322">
    <property type="taxonomic scope" value="Bacteria"/>
</dbReference>
<keyword evidence="1" id="KW-0472">Membrane</keyword>
<dbReference type="Proteomes" id="UP000028091">
    <property type="component" value="Unassembled WGS sequence"/>
</dbReference>
<keyword evidence="3" id="KW-1185">Reference proteome</keyword>
<dbReference type="Pfam" id="PF04238">
    <property type="entry name" value="DUF420"/>
    <property type="match status" value="1"/>
</dbReference>
<dbReference type="OrthoDB" id="9811380at2"/>
<feature type="transmembrane region" description="Helical" evidence="1">
    <location>
        <begin position="117"/>
        <end position="139"/>
    </location>
</feature>
<name>A0A081LDZ6_9BACI</name>
<feature type="transmembrane region" description="Helical" evidence="1">
    <location>
        <begin position="79"/>
        <end position="97"/>
    </location>
</feature>
<dbReference type="InterPro" id="IPR007352">
    <property type="entry name" value="DUF420"/>
</dbReference>
<gene>
    <name evidence="2" type="ORF">BA70_14195</name>
</gene>
<feature type="transmembrane region" description="Helical" evidence="1">
    <location>
        <begin position="12"/>
        <end position="32"/>
    </location>
</feature>
<dbReference type="AlphaFoldDB" id="A0A081LDZ6"/>
<evidence type="ECO:0000313" key="3">
    <source>
        <dbReference type="Proteomes" id="UP000028091"/>
    </source>
</evidence>
<sequence>MKEQNQKPKNFTGIVVILTIAINGLIALLFLMPKTDKFSHLDITFLPLLNAVMNSFTFIFLLSALIMIKQKNIKAHRRFIFAAFSTTLVFLISYVTYHSMAADTHFGGEGIIRPIYFFILITHIVLSAIIVPLALITLFRGAQMQVERHRKIARWTMPLWLYVSLTGVIVYIMISPYYS</sequence>
<proteinExistence type="predicted"/>
<comment type="caution">
    <text evidence="2">The sequence shown here is derived from an EMBL/GenBank/DDBJ whole genome shotgun (WGS) entry which is preliminary data.</text>
</comment>
<dbReference type="PANTHER" id="PTHR37692">
    <property type="entry name" value="HYPOTHETICAL MEMBRANE SPANNING PROTEIN"/>
    <property type="match status" value="1"/>
</dbReference>
<organism evidence="2 3">
    <name type="scientific">Bacillus zhangzhouensis</name>
    <dbReference type="NCBI Taxonomy" id="1178540"/>
    <lineage>
        <taxon>Bacteria</taxon>
        <taxon>Bacillati</taxon>
        <taxon>Bacillota</taxon>
        <taxon>Bacilli</taxon>
        <taxon>Bacillales</taxon>
        <taxon>Bacillaceae</taxon>
        <taxon>Bacillus</taxon>
    </lineage>
</organism>
<keyword evidence="1" id="KW-0812">Transmembrane</keyword>
<reference evidence="2 3" key="1">
    <citation type="submission" date="2012-09" db="EMBL/GenBank/DDBJ databases">
        <title>Genome Sequence of Bacillus sp. DW5-4.</title>
        <authorList>
            <person name="Lai Q."/>
            <person name="Liu Y."/>
            <person name="Shao Z."/>
        </authorList>
    </citation>
    <scope>NUCLEOTIDE SEQUENCE [LARGE SCALE GENOMIC DNA]</scope>
    <source>
        <strain evidence="2 3">DW5-4</strain>
    </source>
</reference>
<accession>A0A081LDZ6</accession>
<evidence type="ECO:0000256" key="1">
    <source>
        <dbReference type="SAM" id="Phobius"/>
    </source>
</evidence>
<dbReference type="RefSeq" id="WP_034319261.1">
    <property type="nucleotide sequence ID" value="NZ_JAVIKA010000003.1"/>
</dbReference>
<dbReference type="PANTHER" id="PTHR37692:SF1">
    <property type="entry name" value="DUF420 DOMAIN-CONTAINING PROTEIN"/>
    <property type="match status" value="1"/>
</dbReference>
<evidence type="ECO:0000313" key="2">
    <source>
        <dbReference type="EMBL" id="KEP27472.1"/>
    </source>
</evidence>
<feature type="transmembrane region" description="Helical" evidence="1">
    <location>
        <begin position="44"/>
        <end position="67"/>
    </location>
</feature>
<dbReference type="EMBL" id="JOTP01000004">
    <property type="protein sequence ID" value="KEP27472.1"/>
    <property type="molecule type" value="Genomic_DNA"/>
</dbReference>
<keyword evidence="1" id="KW-1133">Transmembrane helix</keyword>
<feature type="transmembrane region" description="Helical" evidence="1">
    <location>
        <begin position="159"/>
        <end position="178"/>
    </location>
</feature>